<dbReference type="Pfam" id="PF13374">
    <property type="entry name" value="TPR_10"/>
    <property type="match status" value="1"/>
</dbReference>
<keyword evidence="2" id="KW-1185">Reference proteome</keyword>
<comment type="caution">
    <text evidence="1">The sequence shown here is derived from an EMBL/GenBank/DDBJ whole genome shotgun (WGS) entry which is preliminary data.</text>
</comment>
<organism evidence="1 2">
    <name type="scientific">Quadrisphaera granulorum</name>
    <dbReference type="NCBI Taxonomy" id="317664"/>
    <lineage>
        <taxon>Bacteria</taxon>
        <taxon>Bacillati</taxon>
        <taxon>Actinomycetota</taxon>
        <taxon>Actinomycetes</taxon>
        <taxon>Kineosporiales</taxon>
        <taxon>Kineosporiaceae</taxon>
        <taxon>Quadrisphaera</taxon>
    </lineage>
</organism>
<gene>
    <name evidence="1" type="ORF">BXY45_1354</name>
</gene>
<evidence type="ECO:0000313" key="1">
    <source>
        <dbReference type="EMBL" id="PWJ47701.1"/>
    </source>
</evidence>
<dbReference type="EMBL" id="QGDQ01000035">
    <property type="protein sequence ID" value="PWJ47701.1"/>
    <property type="molecule type" value="Genomic_DNA"/>
</dbReference>
<dbReference type="InterPro" id="IPR050767">
    <property type="entry name" value="Sel1_AlgK"/>
</dbReference>
<evidence type="ECO:0000313" key="2">
    <source>
        <dbReference type="Proteomes" id="UP000245469"/>
    </source>
</evidence>
<dbReference type="PANTHER" id="PTHR11102">
    <property type="entry name" value="SEL-1-LIKE PROTEIN"/>
    <property type="match status" value="1"/>
</dbReference>
<dbReference type="InterPro" id="IPR011990">
    <property type="entry name" value="TPR-like_helical_dom_sf"/>
</dbReference>
<dbReference type="Proteomes" id="UP000245469">
    <property type="component" value="Unassembled WGS sequence"/>
</dbReference>
<accession>A0A315ZQ51</accession>
<dbReference type="PANTHER" id="PTHR11102:SF160">
    <property type="entry name" value="ERAD-ASSOCIATED E3 UBIQUITIN-PROTEIN LIGASE COMPONENT HRD3"/>
    <property type="match status" value="1"/>
</dbReference>
<reference evidence="1 2" key="1">
    <citation type="submission" date="2018-03" db="EMBL/GenBank/DDBJ databases">
        <title>Genomic Encyclopedia of Archaeal and Bacterial Type Strains, Phase II (KMG-II): from individual species to whole genera.</title>
        <authorList>
            <person name="Goeker M."/>
        </authorList>
    </citation>
    <scope>NUCLEOTIDE SEQUENCE [LARGE SCALE GENOMIC DNA]</scope>
    <source>
        <strain evidence="1 2">DSM 44889</strain>
    </source>
</reference>
<dbReference type="SUPFAM" id="SSF81901">
    <property type="entry name" value="HCP-like"/>
    <property type="match status" value="2"/>
</dbReference>
<dbReference type="AlphaFoldDB" id="A0A315ZQ51"/>
<dbReference type="Pfam" id="PF13432">
    <property type="entry name" value="TPR_16"/>
    <property type="match status" value="2"/>
</dbReference>
<protein>
    <submittedName>
        <fullName evidence="1">Tetratricopeptide repeat protein</fullName>
    </submittedName>
</protein>
<sequence>MMTETEVAEDDDGGSDLYCEGYDLAEAGEHERAVVVFTRSAELGYADALHALGNSLRELDRTEEAVRAFTDAEAAGVTESILNLGHALRELGDADGAEAAYQRAREAGDPTAPMCLATLWRRRGDDAPARELLERSAAEGNAWSAGELALWMLADLDDDLDAVEPGGDIETLLRRAADVDGDARADLAWVLRRRGELDEAEALLRTGHEQGDWDCSIKLAVLLDEDRGDVTEAEQVLRAAAAAGELFAWNNLGLLLRDQGRLLEAEDALRRGARGGDALAVKNLRALRRDYRRQLGRAHRRTARESVNVGHG</sequence>
<name>A0A315ZQ51_9ACTN</name>
<dbReference type="Gene3D" id="1.25.40.10">
    <property type="entry name" value="Tetratricopeptide repeat domain"/>
    <property type="match status" value="2"/>
</dbReference>
<proteinExistence type="predicted"/>